<keyword evidence="1" id="KW-1133">Transmembrane helix</keyword>
<protein>
    <submittedName>
        <fullName evidence="2">Uncharacterized protein</fullName>
    </submittedName>
</protein>
<sequence length="65" mass="7333">MPKYISIFFLTVLISVILFLIFAPVMMGEGDAGEQAAYTVGMIIIVLLSFLIAQMYYVINLIKRK</sequence>
<evidence type="ECO:0000256" key="1">
    <source>
        <dbReference type="SAM" id="Phobius"/>
    </source>
</evidence>
<keyword evidence="3" id="KW-1185">Reference proteome</keyword>
<evidence type="ECO:0000313" key="2">
    <source>
        <dbReference type="EMBL" id="GIN99140.1"/>
    </source>
</evidence>
<gene>
    <name evidence="2" type="ORF">J6TS1_50100</name>
</gene>
<dbReference type="Proteomes" id="UP000680670">
    <property type="component" value="Unassembled WGS sequence"/>
</dbReference>
<name>A0ABQ4L4L2_SIMTE</name>
<feature type="transmembrane region" description="Helical" evidence="1">
    <location>
        <begin position="38"/>
        <end position="59"/>
    </location>
</feature>
<keyword evidence="1" id="KW-0472">Membrane</keyword>
<feature type="transmembrane region" description="Helical" evidence="1">
    <location>
        <begin position="7"/>
        <end position="26"/>
    </location>
</feature>
<organism evidence="2 3">
    <name type="scientific">Siminovitchia terrae</name>
    <name type="common">Bacillus terrae</name>
    <dbReference type="NCBI Taxonomy" id="1914933"/>
    <lineage>
        <taxon>Bacteria</taxon>
        <taxon>Bacillati</taxon>
        <taxon>Bacillota</taxon>
        <taxon>Bacilli</taxon>
        <taxon>Bacillales</taxon>
        <taxon>Bacillaceae</taxon>
        <taxon>Siminovitchia</taxon>
    </lineage>
</organism>
<reference evidence="2 3" key="1">
    <citation type="submission" date="2021-03" db="EMBL/GenBank/DDBJ databases">
        <title>Antimicrobial resistance genes in bacteria isolated from Japanese honey, and their potential for conferring macrolide and lincosamide resistance in the American foulbrood pathogen Paenibacillus larvae.</title>
        <authorList>
            <person name="Okamoto M."/>
            <person name="Kumagai M."/>
            <person name="Kanamori H."/>
            <person name="Takamatsu D."/>
        </authorList>
    </citation>
    <scope>NUCLEOTIDE SEQUENCE [LARGE SCALE GENOMIC DNA]</scope>
    <source>
        <strain evidence="2 3">J6TS1</strain>
    </source>
</reference>
<comment type="caution">
    <text evidence="2">The sequence shown here is derived from an EMBL/GenBank/DDBJ whole genome shotgun (WGS) entry which is preliminary data.</text>
</comment>
<keyword evidence="1" id="KW-0812">Transmembrane</keyword>
<dbReference type="EMBL" id="BORJ01000020">
    <property type="protein sequence ID" value="GIN99140.1"/>
    <property type="molecule type" value="Genomic_DNA"/>
</dbReference>
<evidence type="ECO:0000313" key="3">
    <source>
        <dbReference type="Proteomes" id="UP000680670"/>
    </source>
</evidence>
<dbReference type="RefSeq" id="WP_213021638.1">
    <property type="nucleotide sequence ID" value="NZ_BORJ01000020.1"/>
</dbReference>
<accession>A0ABQ4L4L2</accession>
<proteinExistence type="predicted"/>